<proteinExistence type="predicted"/>
<evidence type="ECO:0000313" key="1">
    <source>
        <dbReference type="EMBL" id="XBS68522.1"/>
    </source>
</evidence>
<gene>
    <name evidence="1" type="ORF">ABK905_17720</name>
</gene>
<name>A0AAU7Q6H4_9GAMM</name>
<organism evidence="1">
    <name type="scientific">Acerihabitans sp. KWT182</name>
    <dbReference type="NCBI Taxonomy" id="3157919"/>
    <lineage>
        <taxon>Bacteria</taxon>
        <taxon>Pseudomonadati</taxon>
        <taxon>Pseudomonadota</taxon>
        <taxon>Gammaproteobacteria</taxon>
        <taxon>Enterobacterales</taxon>
        <taxon>Pectobacteriaceae</taxon>
        <taxon>Acerihabitans</taxon>
    </lineage>
</organism>
<accession>A0AAU7Q6H4</accession>
<sequence length="384" mass="42910">MPNNVVHLNLNNSQNLPSDYSVYNGGFTQFPLSSALGRLKIVHNITANGNASFADMAPGLSAGARVYGMAPGLSAGARPSGMAPGLRARPSAANLPSDLCDESSAADTSTRRIQCASYVSHDRIAPLLKKKRNLQTGTPLQHGLIIQGLRQGYGFPMLEALLGTDTQLGVIQYFSPEEQLRQLIEVMDRFSSMEKNQRLFIFQRMREINVVWQSKSQHLGQISFLRGSALNYFCRNCLAIYPAQQLTEVYDFMLQIMPNLAPAHCNKIVSCLIKNFYRLCQNTSSDKHYVYFKELLKAAFRCSADMRCQNLSYLSKTLSFLPANQINRAARLIGLATEECMPKASQKNIMDNVLASLRNHTLRHPINVLNFRFYSQVISPIAYK</sequence>
<protein>
    <submittedName>
        <fullName evidence="1">Uncharacterized protein</fullName>
    </submittedName>
</protein>
<reference evidence="1" key="1">
    <citation type="submission" date="2024-06" db="EMBL/GenBank/DDBJ databases">
        <authorList>
            <person name="Coelho C."/>
            <person name="Bento M."/>
            <person name="Garcia E."/>
            <person name="Camelo A."/>
            <person name="Brandao I."/>
            <person name="Espirito Santo C."/>
            <person name="Trovao J."/>
            <person name="Verissimo A."/>
            <person name="Costa J."/>
            <person name="Tiago I."/>
        </authorList>
    </citation>
    <scope>NUCLEOTIDE SEQUENCE</scope>
    <source>
        <strain evidence="1">KWT182</strain>
    </source>
</reference>
<dbReference type="EMBL" id="CP157947">
    <property type="protein sequence ID" value="XBS68522.1"/>
    <property type="molecule type" value="Genomic_DNA"/>
</dbReference>
<dbReference type="AlphaFoldDB" id="A0AAU7Q6H4"/>